<feature type="domain" description="Acyl-CoA dehydrogenase/oxidase C-terminal" evidence="6">
    <location>
        <begin position="234"/>
        <end position="382"/>
    </location>
</feature>
<evidence type="ECO:0000259" key="7">
    <source>
        <dbReference type="Pfam" id="PF02770"/>
    </source>
</evidence>
<comment type="similarity">
    <text evidence="2">Belongs to the acyl-CoA dehydrogenase family.</text>
</comment>
<evidence type="ECO:0000256" key="3">
    <source>
        <dbReference type="ARBA" id="ARBA00022630"/>
    </source>
</evidence>
<evidence type="ECO:0000256" key="4">
    <source>
        <dbReference type="ARBA" id="ARBA00022827"/>
    </source>
</evidence>
<dbReference type="Proteomes" id="UP000189628">
    <property type="component" value="Plasmid unnamed"/>
</dbReference>
<dbReference type="InterPro" id="IPR013786">
    <property type="entry name" value="AcylCoA_DH/ox_N"/>
</dbReference>
<evidence type="ECO:0000256" key="5">
    <source>
        <dbReference type="ARBA" id="ARBA00023002"/>
    </source>
</evidence>
<dbReference type="InterPro" id="IPR009100">
    <property type="entry name" value="AcylCoA_DH/oxidase_NM_dom_sf"/>
</dbReference>
<dbReference type="GO" id="GO:0050660">
    <property type="term" value="F:flavin adenine dinucleotide binding"/>
    <property type="evidence" value="ECO:0007669"/>
    <property type="project" value="InterPro"/>
</dbReference>
<keyword evidence="4" id="KW-0274">FAD</keyword>
<dbReference type="Gene3D" id="1.10.540.10">
    <property type="entry name" value="Acyl-CoA dehydrogenase/oxidase, N-terminal domain"/>
    <property type="match status" value="1"/>
</dbReference>
<dbReference type="InterPro" id="IPR006089">
    <property type="entry name" value="Acyl-CoA_DH_CS"/>
</dbReference>
<keyword evidence="5" id="KW-0560">Oxidoreductase</keyword>
<keyword evidence="9" id="KW-0614">Plasmid</keyword>
<organism evidence="9 10">
    <name type="scientific">blood disease bacterium A2-HR MARDI</name>
    <dbReference type="NCBI Taxonomy" id="1944648"/>
    <lineage>
        <taxon>Bacteria</taxon>
        <taxon>Pseudomonadati</taxon>
        <taxon>Pseudomonadota</taxon>
        <taxon>Betaproteobacteria</taxon>
        <taxon>Burkholderiales</taxon>
        <taxon>Burkholderiaceae</taxon>
        <taxon>Ralstonia</taxon>
        <taxon>Ralstonia solanacearum species complex</taxon>
    </lineage>
</organism>
<gene>
    <name evidence="9" type="ORF">B0B51_23075</name>
</gene>
<dbReference type="PANTHER" id="PTHR43884">
    <property type="entry name" value="ACYL-COA DEHYDROGENASE"/>
    <property type="match status" value="1"/>
</dbReference>
<accession>A0A1U9VPV4</accession>
<dbReference type="GO" id="GO:0003995">
    <property type="term" value="F:acyl-CoA dehydrogenase activity"/>
    <property type="evidence" value="ECO:0007669"/>
    <property type="project" value="InterPro"/>
</dbReference>
<dbReference type="AlphaFoldDB" id="A0A1U9VPV4"/>
<dbReference type="SUPFAM" id="SSF56645">
    <property type="entry name" value="Acyl-CoA dehydrogenase NM domain-like"/>
    <property type="match status" value="1"/>
</dbReference>
<evidence type="ECO:0000259" key="8">
    <source>
        <dbReference type="Pfam" id="PF02771"/>
    </source>
</evidence>
<dbReference type="PROSITE" id="PS00073">
    <property type="entry name" value="ACYL_COA_DH_2"/>
    <property type="match status" value="1"/>
</dbReference>
<dbReference type="FunFam" id="2.40.110.10:FF:000002">
    <property type="entry name" value="Acyl-CoA dehydrogenase fadE12"/>
    <property type="match status" value="1"/>
</dbReference>
<dbReference type="Gene3D" id="1.20.140.10">
    <property type="entry name" value="Butyryl-CoA Dehydrogenase, subunit A, domain 3"/>
    <property type="match status" value="1"/>
</dbReference>
<dbReference type="FunFam" id="1.20.140.10:FF:000001">
    <property type="entry name" value="Acyl-CoA dehydrogenase"/>
    <property type="match status" value="1"/>
</dbReference>
<feature type="domain" description="Acyl-CoA dehydrogenase/oxidase N-terminal" evidence="8">
    <location>
        <begin position="14"/>
        <end position="125"/>
    </location>
</feature>
<feature type="domain" description="Acyl-CoA oxidase/dehydrogenase middle" evidence="7">
    <location>
        <begin position="129"/>
        <end position="222"/>
    </location>
</feature>
<dbReference type="EMBL" id="CP019912">
    <property type="protein sequence ID" value="AQW32669.1"/>
    <property type="molecule type" value="Genomic_DNA"/>
</dbReference>
<name>A0A1U9VPV4_9RALS</name>
<dbReference type="Pfam" id="PF02771">
    <property type="entry name" value="Acyl-CoA_dh_N"/>
    <property type="match status" value="1"/>
</dbReference>
<dbReference type="Pfam" id="PF02770">
    <property type="entry name" value="Acyl-CoA_dh_M"/>
    <property type="match status" value="1"/>
</dbReference>
<keyword evidence="3" id="KW-0285">Flavoprotein</keyword>
<reference evidence="9 10" key="1">
    <citation type="submission" date="2017-02" db="EMBL/GenBank/DDBJ databases">
        <title>Blood Disease Bacterium A2-HR MARDI.</title>
        <authorList>
            <person name="Badrun R."/>
            <person name="Abu Bakar N."/>
            <person name="Laboh R."/>
        </authorList>
    </citation>
    <scope>NUCLEOTIDE SEQUENCE [LARGE SCALE GENOMIC DNA]</scope>
    <source>
        <strain evidence="9 10">A2-HR MARDI</strain>
        <plasmid evidence="10">Plasmid</plasmid>
    </source>
</reference>
<evidence type="ECO:0000259" key="6">
    <source>
        <dbReference type="Pfam" id="PF00441"/>
    </source>
</evidence>
<dbReference type="SUPFAM" id="SSF47203">
    <property type="entry name" value="Acyl-CoA dehydrogenase C-terminal domain-like"/>
    <property type="match status" value="1"/>
</dbReference>
<dbReference type="InterPro" id="IPR009075">
    <property type="entry name" value="AcylCo_DH/oxidase_C"/>
</dbReference>
<evidence type="ECO:0000256" key="2">
    <source>
        <dbReference type="ARBA" id="ARBA00009347"/>
    </source>
</evidence>
<dbReference type="InterPro" id="IPR006091">
    <property type="entry name" value="Acyl-CoA_Oxase/DH_mid-dom"/>
</dbReference>
<dbReference type="InterPro" id="IPR037069">
    <property type="entry name" value="AcylCoA_DH/ox_N_sf"/>
</dbReference>
<sequence length="398" mass="42617">MSDMDYLQWPFFDDKHRKLAAELDAWAAEHVPRDHGADVDAECRVLVRKLGQAGWLRHAVGGTAHGGAGETIDTRAICLIRETLARYSGLADFAFAMQGLGSGAISLHGTPEQRARYLTKVARGEAISAFALSEPDAGSDVAAMACAARADGDSYVLDGEKTWISNGGIADFYVVFARTGEAPGARGISAFIVDAGTPGFEIAERIDVIAPHPLARLRFTDCRIPAGQRVGAAGEGFKVAMRTLDVFRTSVAAAALGFARRALDEALARATTRRMFNGVLADFQLTQAKLAQMATAIDSAALLTYRAAWQRDQGRTVTREAAMAKMTATENAQQVIDAAVQMWGGLGVVSEQPVERLYREIRALRIYEGATEVQQLIIARDLLRSVAPATPAAPATAP</sequence>
<dbReference type="RefSeq" id="WP_078223779.1">
    <property type="nucleotide sequence ID" value="NZ_CP019912.1"/>
</dbReference>
<dbReference type="InterPro" id="IPR036250">
    <property type="entry name" value="AcylCo_DH-like_C"/>
</dbReference>
<dbReference type="Gene3D" id="2.40.110.10">
    <property type="entry name" value="Butyryl-CoA Dehydrogenase, subunit A, domain 2"/>
    <property type="match status" value="1"/>
</dbReference>
<protein>
    <submittedName>
        <fullName evidence="9">Acyl-CoA dehydrogenase</fullName>
    </submittedName>
</protein>
<geneLocation type="plasmid" evidence="9">
    <name>unnamed</name>
</geneLocation>
<dbReference type="PANTHER" id="PTHR43884:SF22">
    <property type="entry name" value="BLR3437 PROTEIN"/>
    <property type="match status" value="1"/>
</dbReference>
<evidence type="ECO:0000256" key="1">
    <source>
        <dbReference type="ARBA" id="ARBA00001974"/>
    </source>
</evidence>
<comment type="cofactor">
    <cofactor evidence="1">
        <name>FAD</name>
        <dbReference type="ChEBI" id="CHEBI:57692"/>
    </cofactor>
</comment>
<proteinExistence type="inferred from homology"/>
<evidence type="ECO:0000313" key="9">
    <source>
        <dbReference type="EMBL" id="AQW32669.1"/>
    </source>
</evidence>
<dbReference type="PROSITE" id="PS00072">
    <property type="entry name" value="ACYL_COA_DH_1"/>
    <property type="match status" value="1"/>
</dbReference>
<evidence type="ECO:0000313" key="10">
    <source>
        <dbReference type="Proteomes" id="UP000189628"/>
    </source>
</evidence>
<dbReference type="Pfam" id="PF00441">
    <property type="entry name" value="Acyl-CoA_dh_1"/>
    <property type="match status" value="1"/>
</dbReference>
<dbReference type="InterPro" id="IPR046373">
    <property type="entry name" value="Acyl-CoA_Oxase/DH_mid-dom_sf"/>
</dbReference>